<sequence>MTGKLGFWNPRVAVIPGNGMTLDRIMRVRLPAYPFVTVKGVVPKSSPKPVTLVAGRRRPRRHVPSRRMPVHTKKLWEATWCALISCGVGTRRGAWEVRRWVSLASDRMGWEEVARSLKAVCTELRSSALEGRRARLPKAHHFPARLLSFLDRRLTVKGKLAFSRLARALPAASEKMKKEAVSTHARNLAARHVTPQAYLESIEEHVRYTLRGAFQQTSRYSVPSSSAAVVEANRKEGGFNKVMADLARAGWRGVASGYSRSGVPTDNPYWKETSKLANHFEHSIQQRIRSDKFNMYPTTVSAERNMGFATALMLRKAVGVRVTHHASVIAELGMKARVITVPPASVFVQGDLIRQVLWPALVARIPQILPYAPHTEDSILQSIGQWVPGMVYLSADLTRATDGFGHDAILAVIRGLRKAGLPAFLCAELESNLGVGPDVHYVRYKRSQLTQQAWQELGKRFGVNEDGGTVDVPKMRGSLMGTPCSFSILSILNHWMSELLGRRRIICGDDLAALTHPQNVSTYAQRASAIGSELHQGKSFRSKIGFVFCEAYALTNQGGLRSFRPPSLKEFVRDGNGVMCQHGVDADSFNRLARCARTLYKRQRAIATRRRRYPELPAVLGGLGHPCKGRLRIPAVGRAALFELYLCENTAHDGAHDPTRYVSTLTYPAVPTSMREFRERVSQVRSWLDDKSIDEPQPGDKFATNREISAYASMCANLTYLAGGGRFRKSRPQEIKVSRQRWPKPVDGCRQGVLSSRTRINQVLDWDRRARGELGTYLDAPLQTHIRRRICAHREGDLPGDDR</sequence>
<protein>
    <submittedName>
        <fullName evidence="1">RNA-dependent RNA polymerase</fullName>
    </submittedName>
</protein>
<accession>A0AAU7YCH6</accession>
<reference evidence="1" key="1">
    <citation type="submission" date="2024-05" db="EMBL/GenBank/DDBJ databases">
        <title>Viral Diversity and Horizontal Gene Transfer Among Viruses in Setosphaeria turcica Population from Northern Corn Leaf Blight of Maize.</title>
        <authorList>
            <person name="Jia J."/>
            <person name="Mu F."/>
        </authorList>
    </citation>
    <scope>NUCLEOTIDE SEQUENCE</scope>
    <source>
        <strain evidence="1">XF5</strain>
    </source>
</reference>
<keyword evidence="1" id="KW-0696">RNA-directed RNA polymerase</keyword>
<dbReference type="EMBL" id="PP926271">
    <property type="protein sequence ID" value="XBY85600.1"/>
    <property type="molecule type" value="Genomic_RNA"/>
</dbReference>
<evidence type="ECO:0000313" key="1">
    <source>
        <dbReference type="EMBL" id="XBY85600.1"/>
    </source>
</evidence>
<keyword evidence="1" id="KW-0548">Nucleotidyltransferase</keyword>
<dbReference type="GO" id="GO:0003968">
    <property type="term" value="F:RNA-directed RNA polymerase activity"/>
    <property type="evidence" value="ECO:0007669"/>
    <property type="project" value="UniProtKB-KW"/>
</dbReference>
<organism evidence="1">
    <name type="scientific">Exserohilum turcicum narnavirus 3</name>
    <dbReference type="NCBI Taxonomy" id="3229035"/>
    <lineage>
        <taxon>Viruses</taxon>
        <taxon>Riboviria</taxon>
        <taxon>Orthornavirae</taxon>
        <taxon>Lenarviricota</taxon>
        <taxon>Amabiliviricetes</taxon>
        <taxon>Wolframvirales</taxon>
        <taxon>Narnaviridae</taxon>
        <taxon>Narnavirus</taxon>
    </lineage>
</organism>
<name>A0AAU7YCH6_9VIRU</name>
<proteinExistence type="predicted"/>
<keyword evidence="1" id="KW-0808">Transferase</keyword>